<dbReference type="CDD" id="cd00570">
    <property type="entry name" value="GST_N_family"/>
    <property type="match status" value="1"/>
</dbReference>
<evidence type="ECO:0000256" key="1">
    <source>
        <dbReference type="ARBA" id="ARBA00023002"/>
    </source>
</evidence>
<name>L8GFR3_ACACF</name>
<sequence>MAQSDSKLTLYTNPICPFAHRALLTATEKGLSSRPSSSLLAVNPRGTVPTLVHGEHTIHESLLITEYLDDAFFNASPRLLPSDPYQRYASRFIVDQFGSQVIPALYQLLRNQDRSQDDKIKEEITKKLKALLDLYSAQAGEGPYFLGQHISLADVAILPFIGRFAISLPHYRDFDVLAVDERLKKWHDAFGYAKYANPTQ</sequence>
<evidence type="ECO:0000259" key="2">
    <source>
        <dbReference type="PROSITE" id="PS50404"/>
    </source>
</evidence>
<reference evidence="4 5" key="1">
    <citation type="journal article" date="2013" name="Genome Biol.">
        <title>Genome of Acanthamoeba castellanii highlights extensive lateral gene transfer and early evolution of tyrosine kinase signaling.</title>
        <authorList>
            <person name="Clarke M."/>
            <person name="Lohan A.J."/>
            <person name="Liu B."/>
            <person name="Lagkouvardos I."/>
            <person name="Roy S."/>
            <person name="Zafar N."/>
            <person name="Bertelli C."/>
            <person name="Schilde C."/>
            <person name="Kianianmomeni A."/>
            <person name="Burglin T.R."/>
            <person name="Frech C."/>
            <person name="Turcotte B."/>
            <person name="Kopec K.O."/>
            <person name="Synnott J.M."/>
            <person name="Choo C."/>
            <person name="Paponov I."/>
            <person name="Finkler A."/>
            <person name="Soon Heng Tan C."/>
            <person name="Hutchins A.P."/>
            <person name="Weinmeier T."/>
            <person name="Rattei T."/>
            <person name="Chu J.S."/>
            <person name="Gimenez G."/>
            <person name="Irimia M."/>
            <person name="Rigden D.J."/>
            <person name="Fitzpatrick D.A."/>
            <person name="Lorenzo-Morales J."/>
            <person name="Bateman A."/>
            <person name="Chiu C.H."/>
            <person name="Tang P."/>
            <person name="Hegemann P."/>
            <person name="Fromm H."/>
            <person name="Raoult D."/>
            <person name="Greub G."/>
            <person name="Miranda-Saavedra D."/>
            <person name="Chen N."/>
            <person name="Nash P."/>
            <person name="Ginger M.L."/>
            <person name="Horn M."/>
            <person name="Schaap P."/>
            <person name="Caler L."/>
            <person name="Loftus B."/>
        </authorList>
    </citation>
    <scope>NUCLEOTIDE SEQUENCE [LARGE SCALE GENOMIC DNA]</scope>
    <source>
        <strain evidence="4 5">Neff</strain>
    </source>
</reference>
<dbReference type="GeneID" id="14911987"/>
<dbReference type="GO" id="GO:0005737">
    <property type="term" value="C:cytoplasm"/>
    <property type="evidence" value="ECO:0007669"/>
    <property type="project" value="InterPro"/>
</dbReference>
<dbReference type="Gene3D" id="3.40.30.10">
    <property type="entry name" value="Glutaredoxin"/>
    <property type="match status" value="1"/>
</dbReference>
<evidence type="ECO:0000259" key="3">
    <source>
        <dbReference type="PROSITE" id="PS50405"/>
    </source>
</evidence>
<dbReference type="SUPFAM" id="SSF52833">
    <property type="entry name" value="Thioredoxin-like"/>
    <property type="match status" value="1"/>
</dbReference>
<keyword evidence="4" id="KW-0808">Transferase</keyword>
<evidence type="ECO:0000313" key="5">
    <source>
        <dbReference type="Proteomes" id="UP000011083"/>
    </source>
</evidence>
<dbReference type="SUPFAM" id="SSF47616">
    <property type="entry name" value="GST C-terminal domain-like"/>
    <property type="match status" value="1"/>
</dbReference>
<dbReference type="KEGG" id="acan:ACA1_260960"/>
<dbReference type="InterPro" id="IPR036249">
    <property type="entry name" value="Thioredoxin-like_sf"/>
</dbReference>
<feature type="domain" description="GST N-terminal" evidence="2">
    <location>
        <begin position="6"/>
        <end position="76"/>
    </location>
</feature>
<dbReference type="Pfam" id="PF13409">
    <property type="entry name" value="GST_N_2"/>
    <property type="match status" value="1"/>
</dbReference>
<protein>
    <submittedName>
        <fullName evidence="4">Glutathione transferase family protein</fullName>
    </submittedName>
</protein>
<dbReference type="InterPro" id="IPR040079">
    <property type="entry name" value="Glutathione_S-Trfase"/>
</dbReference>
<dbReference type="InterPro" id="IPR004045">
    <property type="entry name" value="Glutathione_S-Trfase_N"/>
</dbReference>
<dbReference type="SFLD" id="SFLDG00358">
    <property type="entry name" value="Main_(cytGST)"/>
    <property type="match status" value="1"/>
</dbReference>
<dbReference type="EMBL" id="KB008148">
    <property type="protein sequence ID" value="ELR11689.1"/>
    <property type="molecule type" value="Genomic_DNA"/>
</dbReference>
<dbReference type="STRING" id="1257118.L8GFR3"/>
<dbReference type="Gene3D" id="1.20.1050.10">
    <property type="match status" value="1"/>
</dbReference>
<feature type="domain" description="GST C-terminal" evidence="3">
    <location>
        <begin position="83"/>
        <end position="200"/>
    </location>
</feature>
<dbReference type="CDD" id="cd00299">
    <property type="entry name" value="GST_C_family"/>
    <property type="match status" value="1"/>
</dbReference>
<dbReference type="PROSITE" id="PS50405">
    <property type="entry name" value="GST_CTER"/>
    <property type="match status" value="1"/>
</dbReference>
<dbReference type="PROSITE" id="PS50404">
    <property type="entry name" value="GST_NTER"/>
    <property type="match status" value="1"/>
</dbReference>
<dbReference type="PRINTS" id="PR01625">
    <property type="entry name" value="GSTRNSFRASEO"/>
</dbReference>
<dbReference type="PANTHER" id="PTHR43968">
    <property type="match status" value="1"/>
</dbReference>
<keyword evidence="5" id="KW-1185">Reference proteome</keyword>
<dbReference type="VEuPathDB" id="AmoebaDB:ACA1_260960"/>
<dbReference type="InterPro" id="IPR041695">
    <property type="entry name" value="GST_C_5"/>
</dbReference>
<dbReference type="Pfam" id="PF16865">
    <property type="entry name" value="GST_C_5"/>
    <property type="match status" value="1"/>
</dbReference>
<dbReference type="GO" id="GO:0004364">
    <property type="term" value="F:glutathione transferase activity"/>
    <property type="evidence" value="ECO:0007669"/>
    <property type="project" value="InterPro"/>
</dbReference>
<proteinExistence type="predicted"/>
<dbReference type="OrthoDB" id="4951845at2759"/>
<dbReference type="PANTHER" id="PTHR43968:SF6">
    <property type="entry name" value="GLUTATHIONE S-TRANSFERASE OMEGA"/>
    <property type="match status" value="1"/>
</dbReference>
<dbReference type="RefSeq" id="XP_004333702.1">
    <property type="nucleotide sequence ID" value="XM_004333654.1"/>
</dbReference>
<evidence type="ECO:0000313" key="4">
    <source>
        <dbReference type="EMBL" id="ELR11689.1"/>
    </source>
</evidence>
<keyword evidence="1" id="KW-0560">Oxidoreductase</keyword>
<dbReference type="AlphaFoldDB" id="L8GFR3"/>
<gene>
    <name evidence="4" type="ORF">ACA1_260960</name>
</gene>
<dbReference type="Proteomes" id="UP000011083">
    <property type="component" value="Unassembled WGS sequence"/>
</dbReference>
<dbReference type="InterPro" id="IPR010987">
    <property type="entry name" value="Glutathione-S-Trfase_C-like"/>
</dbReference>
<dbReference type="InterPro" id="IPR050983">
    <property type="entry name" value="GST_Omega/HSP26"/>
</dbReference>
<dbReference type="SFLD" id="SFLDS00019">
    <property type="entry name" value="Glutathione_Transferase_(cytos"/>
    <property type="match status" value="1"/>
</dbReference>
<dbReference type="InterPro" id="IPR036282">
    <property type="entry name" value="Glutathione-S-Trfase_C_sf"/>
</dbReference>
<dbReference type="InterPro" id="IPR005442">
    <property type="entry name" value="GST_omega"/>
</dbReference>
<organism evidence="4 5">
    <name type="scientific">Acanthamoeba castellanii (strain ATCC 30010 / Neff)</name>
    <dbReference type="NCBI Taxonomy" id="1257118"/>
    <lineage>
        <taxon>Eukaryota</taxon>
        <taxon>Amoebozoa</taxon>
        <taxon>Discosea</taxon>
        <taxon>Longamoebia</taxon>
        <taxon>Centramoebida</taxon>
        <taxon>Acanthamoebidae</taxon>
        <taxon>Acanthamoeba</taxon>
    </lineage>
</organism>
<dbReference type="OMA" id="FGACFCP"/>
<accession>L8GFR3</accession>
<dbReference type="GO" id="GO:0045174">
    <property type="term" value="F:glutathione dehydrogenase (ascorbate) activity"/>
    <property type="evidence" value="ECO:0007669"/>
    <property type="project" value="UniProtKB-ARBA"/>
</dbReference>